<reference evidence="2 3" key="1">
    <citation type="journal article" date="2023" name="Nucleic Acids Res.">
        <title>The hologenome of Daphnia magna reveals possible DNA methylation and microbiome-mediated evolution of the host genome.</title>
        <authorList>
            <person name="Chaturvedi A."/>
            <person name="Li X."/>
            <person name="Dhandapani V."/>
            <person name="Marshall H."/>
            <person name="Kissane S."/>
            <person name="Cuenca-Cambronero M."/>
            <person name="Asole G."/>
            <person name="Calvet F."/>
            <person name="Ruiz-Romero M."/>
            <person name="Marangio P."/>
            <person name="Guigo R."/>
            <person name="Rago D."/>
            <person name="Mirbahai L."/>
            <person name="Eastwood N."/>
            <person name="Colbourne J.K."/>
            <person name="Zhou J."/>
            <person name="Mallon E."/>
            <person name="Orsini L."/>
        </authorList>
    </citation>
    <scope>NUCLEOTIDE SEQUENCE [LARGE SCALE GENOMIC DNA]</scope>
    <source>
        <strain evidence="2">LRV0_1</strain>
    </source>
</reference>
<protein>
    <submittedName>
        <fullName evidence="2">Uncharacterized protein</fullName>
    </submittedName>
</protein>
<dbReference type="EMBL" id="JAOYFB010000004">
    <property type="protein sequence ID" value="KAK4013330.1"/>
    <property type="molecule type" value="Genomic_DNA"/>
</dbReference>
<dbReference type="Proteomes" id="UP001234178">
    <property type="component" value="Unassembled WGS sequence"/>
</dbReference>
<feature type="region of interest" description="Disordered" evidence="1">
    <location>
        <begin position="84"/>
        <end position="117"/>
    </location>
</feature>
<keyword evidence="3" id="KW-1185">Reference proteome</keyword>
<comment type="caution">
    <text evidence="2">The sequence shown here is derived from an EMBL/GenBank/DDBJ whole genome shotgun (WGS) entry which is preliminary data.</text>
</comment>
<name>A0ABQ9ZL69_9CRUS</name>
<sequence>MEQHDSSDNMEQMLRQKFLQGLDKTLRNKVRYKPLTTYEALVAETNKYALRLDGEKEEKDKREFINAVDNNSTKKLPETINALATGTRYPQKVREKDGNPQRPASADQVERLEKAVT</sequence>
<evidence type="ECO:0000313" key="3">
    <source>
        <dbReference type="Proteomes" id="UP001234178"/>
    </source>
</evidence>
<accession>A0ABQ9ZL69</accession>
<organism evidence="2 3">
    <name type="scientific">Daphnia magna</name>
    <dbReference type="NCBI Taxonomy" id="35525"/>
    <lineage>
        <taxon>Eukaryota</taxon>
        <taxon>Metazoa</taxon>
        <taxon>Ecdysozoa</taxon>
        <taxon>Arthropoda</taxon>
        <taxon>Crustacea</taxon>
        <taxon>Branchiopoda</taxon>
        <taxon>Diplostraca</taxon>
        <taxon>Cladocera</taxon>
        <taxon>Anomopoda</taxon>
        <taxon>Daphniidae</taxon>
        <taxon>Daphnia</taxon>
    </lineage>
</organism>
<evidence type="ECO:0000256" key="1">
    <source>
        <dbReference type="SAM" id="MobiDB-lite"/>
    </source>
</evidence>
<proteinExistence type="predicted"/>
<feature type="compositionally biased region" description="Basic and acidic residues" evidence="1">
    <location>
        <begin position="108"/>
        <end position="117"/>
    </location>
</feature>
<evidence type="ECO:0000313" key="2">
    <source>
        <dbReference type="EMBL" id="KAK4013330.1"/>
    </source>
</evidence>
<gene>
    <name evidence="2" type="ORF">OUZ56_025564</name>
</gene>